<dbReference type="InParanoid" id="A0A2R5GB71"/>
<sequence>MSGGVYKWQPRSPARDLLEASYAIAGSALIISGHIVSYKWYQSLPSIRRYGALFGINPLLVKYPFVLKAITLFSSVASVACLVTFILVLPIVEPERTETWAVATLGTLCGAVLSWGFNITYLTHLLLRIYRRAKWTILRRSTLNVQVHSLSSQGIHFGHAGRVALSIAKDSNEPDAVIYREFRSMRTILYGVLIMVGSGTLIISVLLLGSIFILEMQESLYITFSLVVICCELGALGLIYFAVFRTSERFQGCWPNCVCTKEPESSSVDASDVVAPVP</sequence>
<name>A0A2R5GB71_9STRA</name>
<accession>A0A2R5GB71</accession>
<keyword evidence="1" id="KW-1133">Transmembrane helix</keyword>
<comment type="caution">
    <text evidence="2">The sequence shown here is derived from an EMBL/GenBank/DDBJ whole genome shotgun (WGS) entry which is preliminary data.</text>
</comment>
<feature type="transmembrane region" description="Helical" evidence="1">
    <location>
        <begin position="20"/>
        <end position="41"/>
    </location>
</feature>
<feature type="transmembrane region" description="Helical" evidence="1">
    <location>
        <begin position="220"/>
        <end position="243"/>
    </location>
</feature>
<keyword evidence="1" id="KW-0472">Membrane</keyword>
<evidence type="ECO:0000313" key="3">
    <source>
        <dbReference type="Proteomes" id="UP000241890"/>
    </source>
</evidence>
<gene>
    <name evidence="2" type="ORF">FCC1311_040682</name>
</gene>
<evidence type="ECO:0000313" key="2">
    <source>
        <dbReference type="EMBL" id="GBG27845.1"/>
    </source>
</evidence>
<dbReference type="Proteomes" id="UP000241890">
    <property type="component" value="Unassembled WGS sequence"/>
</dbReference>
<dbReference type="AlphaFoldDB" id="A0A2R5GB71"/>
<organism evidence="2 3">
    <name type="scientific">Hondaea fermentalgiana</name>
    <dbReference type="NCBI Taxonomy" id="2315210"/>
    <lineage>
        <taxon>Eukaryota</taxon>
        <taxon>Sar</taxon>
        <taxon>Stramenopiles</taxon>
        <taxon>Bigyra</taxon>
        <taxon>Labyrinthulomycetes</taxon>
        <taxon>Thraustochytrida</taxon>
        <taxon>Thraustochytriidae</taxon>
        <taxon>Hondaea</taxon>
    </lineage>
</organism>
<proteinExistence type="predicted"/>
<feature type="transmembrane region" description="Helical" evidence="1">
    <location>
        <begin position="100"/>
        <end position="130"/>
    </location>
</feature>
<keyword evidence="3" id="KW-1185">Reference proteome</keyword>
<reference evidence="2 3" key="1">
    <citation type="submission" date="2017-12" db="EMBL/GenBank/DDBJ databases">
        <title>Sequencing, de novo assembly and annotation of complete genome of a new Thraustochytrid species, strain FCC1311.</title>
        <authorList>
            <person name="Sedici K."/>
            <person name="Godart F."/>
            <person name="Aiese Cigliano R."/>
            <person name="Sanseverino W."/>
            <person name="Barakat M."/>
            <person name="Ortet P."/>
            <person name="Marechal E."/>
            <person name="Cagnac O."/>
            <person name="Amato A."/>
        </authorList>
    </citation>
    <scope>NUCLEOTIDE SEQUENCE [LARGE SCALE GENOMIC DNA]</scope>
</reference>
<evidence type="ECO:0000256" key="1">
    <source>
        <dbReference type="SAM" id="Phobius"/>
    </source>
</evidence>
<dbReference type="EMBL" id="BEYU01000036">
    <property type="protein sequence ID" value="GBG27845.1"/>
    <property type="molecule type" value="Genomic_DNA"/>
</dbReference>
<keyword evidence="1" id="KW-0812">Transmembrane</keyword>
<feature type="transmembrane region" description="Helical" evidence="1">
    <location>
        <begin position="65"/>
        <end position="88"/>
    </location>
</feature>
<protein>
    <submittedName>
        <fullName evidence="2">Uncharacterized protein</fullName>
    </submittedName>
</protein>
<feature type="transmembrane region" description="Helical" evidence="1">
    <location>
        <begin position="188"/>
        <end position="214"/>
    </location>
</feature>